<dbReference type="Gene3D" id="3.30.70.100">
    <property type="match status" value="1"/>
</dbReference>
<name>A0A382LWK2_9ZZZZ</name>
<evidence type="ECO:0000259" key="1">
    <source>
        <dbReference type="Pfam" id="PF07978"/>
    </source>
</evidence>
<dbReference type="SUPFAM" id="SSF54909">
    <property type="entry name" value="Dimeric alpha+beta barrel"/>
    <property type="match status" value="1"/>
</dbReference>
<protein>
    <recommendedName>
        <fullName evidence="1">NIPSNAP domain-containing protein</fullName>
    </recommendedName>
</protein>
<feature type="domain" description="NIPSNAP" evidence="1">
    <location>
        <begin position="45"/>
        <end position="147"/>
    </location>
</feature>
<evidence type="ECO:0000313" key="2">
    <source>
        <dbReference type="EMBL" id="SVC39412.1"/>
    </source>
</evidence>
<organism evidence="2">
    <name type="scientific">marine metagenome</name>
    <dbReference type="NCBI Taxonomy" id="408172"/>
    <lineage>
        <taxon>unclassified sequences</taxon>
        <taxon>metagenomes</taxon>
        <taxon>ecological metagenomes</taxon>
    </lineage>
</organism>
<dbReference type="EMBL" id="UINC01088837">
    <property type="protein sequence ID" value="SVC39412.1"/>
    <property type="molecule type" value="Genomic_DNA"/>
</dbReference>
<dbReference type="Pfam" id="PF07978">
    <property type="entry name" value="NIPSNAP"/>
    <property type="match status" value="1"/>
</dbReference>
<dbReference type="AlphaFoldDB" id="A0A382LWK2"/>
<sequence>MVRCARTIRIMLKKTHCLVLLAAAFFCSPVAGLDIAKAEDKNRVFEIRTYYANEGKLDALLARFRDHTVALFKKHGMTNIGYWVPTDNKENKLVYMLAYPSREARGKAWKSFLADPVWQKAYKDSTKDGRLVKRIVNDFLAGTDFSKIK</sequence>
<proteinExistence type="predicted"/>
<dbReference type="InterPro" id="IPR011008">
    <property type="entry name" value="Dimeric_a/b-barrel"/>
</dbReference>
<accession>A0A382LWK2</accession>
<reference evidence="2" key="1">
    <citation type="submission" date="2018-05" db="EMBL/GenBank/DDBJ databases">
        <authorList>
            <person name="Lanie J.A."/>
            <person name="Ng W.-L."/>
            <person name="Kazmierczak K.M."/>
            <person name="Andrzejewski T.M."/>
            <person name="Davidsen T.M."/>
            <person name="Wayne K.J."/>
            <person name="Tettelin H."/>
            <person name="Glass J.I."/>
            <person name="Rusch D."/>
            <person name="Podicherti R."/>
            <person name="Tsui H.-C.T."/>
            <person name="Winkler M.E."/>
        </authorList>
    </citation>
    <scope>NUCLEOTIDE SEQUENCE</scope>
</reference>
<dbReference type="InterPro" id="IPR012577">
    <property type="entry name" value="NIPSNAP"/>
</dbReference>
<gene>
    <name evidence="2" type="ORF">METZ01_LOCUS292266</name>
</gene>